<evidence type="ECO:0000313" key="3">
    <source>
        <dbReference type="Proteomes" id="UP000095038"/>
    </source>
</evidence>
<dbReference type="GeneID" id="30962352"/>
<dbReference type="OrthoDB" id="203724at2759"/>
<dbReference type="InterPro" id="IPR024420">
    <property type="entry name" value="TRAPP_III_complex_Trs85"/>
</dbReference>
<dbReference type="AlphaFoldDB" id="A0A1D2VEQ5"/>
<feature type="compositionally biased region" description="Low complexity" evidence="1">
    <location>
        <begin position="380"/>
        <end position="412"/>
    </location>
</feature>
<evidence type="ECO:0000313" key="2">
    <source>
        <dbReference type="EMBL" id="ODV59983.1"/>
    </source>
</evidence>
<feature type="compositionally biased region" description="Low complexity" evidence="1">
    <location>
        <begin position="599"/>
        <end position="617"/>
    </location>
</feature>
<dbReference type="GO" id="GO:1990072">
    <property type="term" value="C:TRAPPIII protein complex"/>
    <property type="evidence" value="ECO:0007669"/>
    <property type="project" value="TreeGrafter"/>
</dbReference>
<protein>
    <submittedName>
        <fullName evidence="2">Uncharacterized protein</fullName>
    </submittedName>
</protein>
<dbReference type="STRING" id="1344418.A0A1D2VEQ5"/>
<evidence type="ECO:0000256" key="1">
    <source>
        <dbReference type="SAM" id="MobiDB-lite"/>
    </source>
</evidence>
<sequence length="901" mass="103511">MDIDLSLNNNSSFFCKDLLVNAFSPNISVIASSNADQLSTEKGFNSFYHLIRPFGYNLKSNYTIRNNDSISQNYSSFSIRFSRPIIDSLNLQQDLFIPSITASNTKNDYTNYNYNSSNTNDTTLNPFNHELFDYESLSEIMINYVNNINKKFIHNNNSHLNLKDDISTINTIKHSIYSNFFSKLISNHLILPFETFNHSIIHLVVVSSNDDLTSINNLLLKNFLSKKVNNLFATTTTTANNLSSPTLARPPISSNFKNLDLNIQKSSSTSNLAATNDSENIIPNYLNLNDDDSLVCFLIISNSNEKDDLTKSQDLLKNLKSAYNYPCLLLKLNEQNDLSNLNYSPNITQNDLSSLSKPKLYCSINEELQTLQLEKFSKRQSSNSINNNDNDNNQNQNQNQNQNNEIDNSNENGNLNSKDISSIKSTLVELIKLTLIPFMEKKISSWDDQYVAPKKSFTNRFFNVFSSSSGLKPLKTSFFGFGTNANKSTSSLSDHLSPPNSSLNNFNNNLNLDYNFTKGYYNYYSHIAKIRKLADWSFMLRNYKHSYQTYELLKKDFQSDKAWSYLASSQEMLIISLLLDVINSTTSYKLSTTNPVPRSSLSSPKSSNSSHSSYNSPSATVKLKQTLIDSIIDASTYSYVSRCNLKSFPVRFLVVISELFNCLKINNYSNLTPGFNPTNNNNLIINSIYSIKYLNKVLDSNLINFKRNFNTNGYNNNHIIRAIIFERICYNYSIYFLNHVKYDKILKKNYLQNKEYISNNLNIPFDTLPLNESELGDRYEKRPIITIDVAKSIDNTDKTNETKEDDKKLILNPYKLEKKNLEFIGLTRFRKFAFLLLLATKEWEHIGNYPQMRLNLNMLLSTVYNVDVNIDIDNIKVNRFLFRDNGLFKKLLQRCEKIENQ</sequence>
<dbReference type="Proteomes" id="UP000095038">
    <property type="component" value="Unassembled WGS sequence"/>
</dbReference>
<dbReference type="PANTHER" id="PTHR12975:SF6">
    <property type="entry name" value="TRAFFICKING PROTEIN PARTICLE COMPLEX SUBUNIT 8"/>
    <property type="match status" value="1"/>
</dbReference>
<feature type="region of interest" description="Disordered" evidence="1">
    <location>
        <begin position="379"/>
        <end position="417"/>
    </location>
</feature>
<dbReference type="InParanoid" id="A0A1D2VEQ5"/>
<dbReference type="PANTHER" id="PTHR12975">
    <property type="entry name" value="TRANSPORT PROTEIN TRAPP"/>
    <property type="match status" value="1"/>
</dbReference>
<dbReference type="Pfam" id="PF12739">
    <property type="entry name" value="TRAPPC-Trs85"/>
    <property type="match status" value="2"/>
</dbReference>
<dbReference type="EMBL" id="KV454484">
    <property type="protein sequence ID" value="ODV59983.1"/>
    <property type="molecule type" value="Genomic_DNA"/>
</dbReference>
<gene>
    <name evidence="2" type="ORF">ASCRUDRAFT_109019</name>
</gene>
<reference evidence="3" key="1">
    <citation type="submission" date="2016-05" db="EMBL/GenBank/DDBJ databases">
        <title>Comparative genomics of biotechnologically important yeasts.</title>
        <authorList>
            <consortium name="DOE Joint Genome Institute"/>
            <person name="Riley R."/>
            <person name="Haridas S."/>
            <person name="Wolfe K.H."/>
            <person name="Lopes M.R."/>
            <person name="Hittinger C.T."/>
            <person name="Goker M."/>
            <person name="Salamov A."/>
            <person name="Wisecaver J."/>
            <person name="Long T.M."/>
            <person name="Aerts A.L."/>
            <person name="Barry K."/>
            <person name="Choi C."/>
            <person name="Clum A."/>
            <person name="Coughlan A.Y."/>
            <person name="Deshpande S."/>
            <person name="Douglass A.P."/>
            <person name="Hanson S.J."/>
            <person name="Klenk H.-P."/>
            <person name="Labutti K."/>
            <person name="Lapidus A."/>
            <person name="Lindquist E."/>
            <person name="Lipzen A."/>
            <person name="Meier-Kolthoff J.P."/>
            <person name="Ohm R.A."/>
            <person name="Otillar R.P."/>
            <person name="Pangilinan J."/>
            <person name="Peng Y."/>
            <person name="Rokas A."/>
            <person name="Rosa C.A."/>
            <person name="Scheuner C."/>
            <person name="Sibirny A.A."/>
            <person name="Slot J.C."/>
            <person name="Stielow J.B."/>
            <person name="Sun H."/>
            <person name="Kurtzman C.P."/>
            <person name="Blackwell M."/>
            <person name="Grigoriev I.V."/>
            <person name="Jeffries T.W."/>
        </authorList>
    </citation>
    <scope>NUCLEOTIDE SEQUENCE [LARGE SCALE GENOMIC DNA]</scope>
    <source>
        <strain evidence="3">DSM 1968</strain>
    </source>
</reference>
<dbReference type="RefSeq" id="XP_020046290.1">
    <property type="nucleotide sequence ID" value="XM_020188716.1"/>
</dbReference>
<organism evidence="2 3">
    <name type="scientific">Ascoidea rubescens DSM 1968</name>
    <dbReference type="NCBI Taxonomy" id="1344418"/>
    <lineage>
        <taxon>Eukaryota</taxon>
        <taxon>Fungi</taxon>
        <taxon>Dikarya</taxon>
        <taxon>Ascomycota</taxon>
        <taxon>Saccharomycotina</taxon>
        <taxon>Saccharomycetes</taxon>
        <taxon>Ascoideaceae</taxon>
        <taxon>Ascoidea</taxon>
    </lineage>
</organism>
<dbReference type="FunCoup" id="A0A1D2VEQ5">
    <property type="interactions" value="39"/>
</dbReference>
<keyword evidence="3" id="KW-1185">Reference proteome</keyword>
<name>A0A1D2VEQ5_9ASCO</name>
<feature type="region of interest" description="Disordered" evidence="1">
    <location>
        <begin position="589"/>
        <end position="617"/>
    </location>
</feature>
<proteinExistence type="predicted"/>
<accession>A0A1D2VEQ5</accession>